<accession>G7WQF7</accession>
<dbReference type="AlphaFoldDB" id="G7WQF7"/>
<evidence type="ECO:0000313" key="1">
    <source>
        <dbReference type="EMBL" id="AET65510.1"/>
    </source>
</evidence>
<dbReference type="PATRIC" id="fig|1110509.7.peg.2390"/>
<proteinExistence type="predicted"/>
<organism evidence="1 2">
    <name type="scientific">Methanothrix harundinacea (strain 6Ac)</name>
    <name type="common">Methanosaeta harundinacea</name>
    <dbReference type="NCBI Taxonomy" id="1110509"/>
    <lineage>
        <taxon>Archaea</taxon>
        <taxon>Methanobacteriati</taxon>
        <taxon>Methanobacteriota</taxon>
        <taxon>Stenosarchaea group</taxon>
        <taxon>Methanomicrobia</taxon>
        <taxon>Methanotrichales</taxon>
        <taxon>Methanotrichaceae</taxon>
        <taxon>Methanothrix</taxon>
    </lineage>
</organism>
<dbReference type="EMBL" id="CP003117">
    <property type="protein sequence ID" value="AET65510.1"/>
    <property type="molecule type" value="Genomic_DNA"/>
</dbReference>
<keyword evidence="2" id="KW-1185">Reference proteome</keyword>
<gene>
    <name evidence="1" type="ordered locus">Mhar_2158</name>
</gene>
<dbReference type="STRING" id="1110509.Mhar_2158"/>
<dbReference type="HOGENOM" id="CLU_1870736_0_0_2"/>
<dbReference type="Gene3D" id="3.40.50.10480">
    <property type="entry name" value="Probable brix-domain ribosomal biogenesis protein"/>
    <property type="match status" value="1"/>
</dbReference>
<dbReference type="OrthoDB" id="117530at2157"/>
<sequence>MRFTTSRRPSPRARRFGRVLANYFGARYMTRGKSGLEDGDEVWMVVVEGSGGPAGLARRSGGEERILRFSAVQEGGAKRLTRKRAAVVGSGKAAAEVAEFFGLDLSPTASEGRLVRVQDGTIDLVDDGDLILRLEI</sequence>
<dbReference type="GeneID" id="12511335"/>
<dbReference type="KEGG" id="mhi:Mhar_2158"/>
<reference evidence="1 2" key="1">
    <citation type="journal article" date="2012" name="PLoS ONE">
        <title>The genome characteristics and predicted function of methyl-group oxidation pathway in the obligate aceticlastic methanogens, Methanosaeta spp.</title>
        <authorList>
            <person name="Zhu J."/>
            <person name="Zheng H."/>
            <person name="Ai G."/>
            <person name="Zhang G."/>
            <person name="Liu D."/>
            <person name="Liu X."/>
            <person name="Dong X."/>
        </authorList>
    </citation>
    <scope>NUCLEOTIDE SEQUENCE [LARGE SCALE GENOMIC DNA]</scope>
    <source>
        <strain evidence="1 2">6Ac</strain>
    </source>
</reference>
<name>G7WQF7_METH6</name>
<dbReference type="SUPFAM" id="SSF52954">
    <property type="entry name" value="Class II aaRS ABD-related"/>
    <property type="match status" value="1"/>
</dbReference>
<dbReference type="RefSeq" id="WP_014587686.1">
    <property type="nucleotide sequence ID" value="NC_017527.1"/>
</dbReference>
<dbReference type="Proteomes" id="UP000005877">
    <property type="component" value="Chromosome"/>
</dbReference>
<protein>
    <submittedName>
        <fullName evidence="1">Uncharacterized protein</fullName>
    </submittedName>
</protein>
<evidence type="ECO:0000313" key="2">
    <source>
        <dbReference type="Proteomes" id="UP000005877"/>
    </source>
</evidence>